<organism evidence="2 3">
    <name type="scientific">Coptotermes formosanus</name>
    <name type="common">Formosan subterranean termite</name>
    <dbReference type="NCBI Taxonomy" id="36987"/>
    <lineage>
        <taxon>Eukaryota</taxon>
        <taxon>Metazoa</taxon>
        <taxon>Ecdysozoa</taxon>
        <taxon>Arthropoda</taxon>
        <taxon>Hexapoda</taxon>
        <taxon>Insecta</taxon>
        <taxon>Pterygota</taxon>
        <taxon>Neoptera</taxon>
        <taxon>Polyneoptera</taxon>
        <taxon>Dictyoptera</taxon>
        <taxon>Blattodea</taxon>
        <taxon>Blattoidea</taxon>
        <taxon>Termitoidae</taxon>
        <taxon>Rhinotermitidae</taxon>
        <taxon>Coptotermes</taxon>
    </lineage>
</organism>
<dbReference type="EMBL" id="BLKM01000357">
    <property type="protein sequence ID" value="GFG32284.1"/>
    <property type="molecule type" value="Genomic_DNA"/>
</dbReference>
<protein>
    <recommendedName>
        <fullName evidence="4">SGNH hydrolase-type esterase domain-containing protein</fullName>
    </recommendedName>
</protein>
<reference evidence="3" key="1">
    <citation type="submission" date="2020-01" db="EMBL/GenBank/DDBJ databases">
        <title>Draft genome sequence of the Termite Coptotermes fromosanus.</title>
        <authorList>
            <person name="Itakura S."/>
            <person name="Yosikawa Y."/>
            <person name="Umezawa K."/>
        </authorList>
    </citation>
    <scope>NUCLEOTIDE SEQUENCE [LARGE SCALE GENOMIC DNA]</scope>
</reference>
<dbReference type="SUPFAM" id="SSF52266">
    <property type="entry name" value="SGNH hydrolase"/>
    <property type="match status" value="1"/>
</dbReference>
<sequence>LNESHVNAQARTPKKSTVGNGNNKVRFKGKSVNMKSDHKDVIYGDSHTRGLSVRLKDKLPDSFEVIGYTKPNSNIQTLLSTRSQDIINLTNKDVLVFMGGTNDLATNAYVIDEIKKFNTKLCKYMKPNVRATTLEIDQDREYFSKHGQHLNGQGKENICRQLATIIGENFQRSDVTPISLGWEKNQTVGMEARTIDTHNDSKNVVLNEKVNDSNKEKESSVCRTSNRQKKVPITRKHDFLWYVKIQT</sequence>
<evidence type="ECO:0000313" key="3">
    <source>
        <dbReference type="Proteomes" id="UP000502823"/>
    </source>
</evidence>
<evidence type="ECO:0000313" key="2">
    <source>
        <dbReference type="EMBL" id="GFG32284.1"/>
    </source>
</evidence>
<evidence type="ECO:0008006" key="4">
    <source>
        <dbReference type="Google" id="ProtNLM"/>
    </source>
</evidence>
<feature type="region of interest" description="Disordered" evidence="1">
    <location>
        <begin position="1"/>
        <end position="26"/>
    </location>
</feature>
<evidence type="ECO:0000256" key="1">
    <source>
        <dbReference type="SAM" id="MobiDB-lite"/>
    </source>
</evidence>
<accession>A0A6L2PIQ2</accession>
<dbReference type="InterPro" id="IPR036514">
    <property type="entry name" value="SGNH_hydro_sf"/>
</dbReference>
<feature type="non-terminal residue" evidence="2">
    <location>
        <position position="1"/>
    </location>
</feature>
<feature type="compositionally biased region" description="Polar residues" evidence="1">
    <location>
        <begin position="1"/>
        <end position="23"/>
    </location>
</feature>
<comment type="caution">
    <text evidence="2">The sequence shown here is derived from an EMBL/GenBank/DDBJ whole genome shotgun (WGS) entry which is preliminary data.</text>
</comment>
<dbReference type="AlphaFoldDB" id="A0A6L2PIQ2"/>
<keyword evidence="3" id="KW-1185">Reference proteome</keyword>
<dbReference type="Gene3D" id="3.40.50.1110">
    <property type="entry name" value="SGNH hydrolase"/>
    <property type="match status" value="1"/>
</dbReference>
<gene>
    <name evidence="2" type="ORF">Cfor_08728</name>
</gene>
<dbReference type="InParanoid" id="A0A6L2PIQ2"/>
<dbReference type="OrthoDB" id="7490061at2759"/>
<proteinExistence type="predicted"/>
<dbReference type="Proteomes" id="UP000502823">
    <property type="component" value="Unassembled WGS sequence"/>
</dbReference>
<name>A0A6L2PIQ2_COPFO</name>